<keyword evidence="3" id="KW-1185">Reference proteome</keyword>
<proteinExistence type="predicted"/>
<evidence type="ECO:0000313" key="2">
    <source>
        <dbReference type="EMBL" id="QXM25250.1"/>
    </source>
</evidence>
<accession>A0A975U2P7</accession>
<reference evidence="2" key="1">
    <citation type="submission" date="2021-06" db="EMBL/GenBank/DDBJ databases">
        <title>Elioraea tepida, sp. nov., a moderately thermophilic aerobic anoxygenic phototrophic bacterium isolated from an alkaline siliceous hot spring mat community in Yellowstone National Park, WY, USA.</title>
        <authorList>
            <person name="Saini M.K."/>
            <person name="Yoshida S."/>
            <person name="Sebastian A."/>
            <person name="Hirose S."/>
            <person name="Hara E."/>
            <person name="Tamaki H."/>
            <person name="Soulier N.T."/>
            <person name="Albert I."/>
            <person name="Hanada S."/>
            <person name="Bryant D.A."/>
            <person name="Tank M."/>
        </authorList>
    </citation>
    <scope>NUCLEOTIDE SEQUENCE</scope>
    <source>
        <strain evidence="2">MS-P2</strain>
    </source>
</reference>
<feature type="region of interest" description="Disordered" evidence="1">
    <location>
        <begin position="288"/>
        <end position="319"/>
    </location>
</feature>
<feature type="compositionally biased region" description="Low complexity" evidence="1">
    <location>
        <begin position="292"/>
        <end position="319"/>
    </location>
</feature>
<evidence type="ECO:0000313" key="3">
    <source>
        <dbReference type="Proteomes" id="UP000694001"/>
    </source>
</evidence>
<sequence length="319" mass="35102">MSDDGRHGFTVIAFVGSVFSPYYALARARGGGVAEPENHVAVNIALYGPRRRWAMTERGAWSLQRSVDRFVVGPSELAWDGTALTVVFAERSAPLPFRLRGTIRLLPAAFGAEAFPLDARGLHRWAPLAPAARVEVALTEPALSWSGHGYLDSNMGDEPLERGFARWTWTRAHAGGEAVILYDATRRDGSRLALALRPRGDGTLERLPLPEVFGLPRTPIWRIRRSAHGQGEGPRVIDTLEDTPFYARSTIRTRLFGRVATAVHESLDLDRFARLWVKALLPFRMPRRASREPVSARSSPAAPAPLASRAPRGSRASSD</sequence>
<dbReference type="KEGG" id="elio:KO353_03100"/>
<name>A0A975U2P7_9PROT</name>
<protein>
    <submittedName>
        <fullName evidence="2">Carotenoid 1,2-hydratase</fullName>
    </submittedName>
</protein>
<dbReference type="AlphaFoldDB" id="A0A975U2P7"/>
<dbReference type="CDD" id="cd21471">
    <property type="entry name" value="CrtC-like"/>
    <property type="match status" value="1"/>
</dbReference>
<dbReference type="RefSeq" id="WP_218286306.1">
    <property type="nucleotide sequence ID" value="NZ_CP076448.1"/>
</dbReference>
<dbReference type="Proteomes" id="UP000694001">
    <property type="component" value="Chromosome"/>
</dbReference>
<evidence type="ECO:0000256" key="1">
    <source>
        <dbReference type="SAM" id="MobiDB-lite"/>
    </source>
</evidence>
<dbReference type="EMBL" id="CP076448">
    <property type="protein sequence ID" value="QXM25250.1"/>
    <property type="molecule type" value="Genomic_DNA"/>
</dbReference>
<organism evidence="2 3">
    <name type="scientific">Elioraea tepida</name>
    <dbReference type="NCBI Taxonomy" id="2843330"/>
    <lineage>
        <taxon>Bacteria</taxon>
        <taxon>Pseudomonadati</taxon>
        <taxon>Pseudomonadota</taxon>
        <taxon>Alphaproteobacteria</taxon>
        <taxon>Acetobacterales</taxon>
        <taxon>Elioraeaceae</taxon>
        <taxon>Elioraea</taxon>
    </lineage>
</organism>
<gene>
    <name evidence="2" type="ORF">KO353_03100</name>
</gene>